<feature type="transmembrane region" description="Helical" evidence="5">
    <location>
        <begin position="247"/>
        <end position="269"/>
    </location>
</feature>
<feature type="domain" description="Glycosyltransferase 2-like" evidence="6">
    <location>
        <begin position="13"/>
        <end position="132"/>
    </location>
</feature>
<dbReference type="CDD" id="cd00761">
    <property type="entry name" value="Glyco_tranf_GTA_type"/>
    <property type="match status" value="1"/>
</dbReference>
<evidence type="ECO:0000313" key="7">
    <source>
        <dbReference type="EMBL" id="GAA0219351.1"/>
    </source>
</evidence>
<proteinExistence type="inferred from homology"/>
<accession>A0ABP3D039</accession>
<evidence type="ECO:0000313" key="8">
    <source>
        <dbReference type="Proteomes" id="UP001500967"/>
    </source>
</evidence>
<protein>
    <recommendedName>
        <fullName evidence="6">Glycosyltransferase 2-like domain-containing protein</fullName>
    </recommendedName>
</protein>
<keyword evidence="5" id="KW-0812">Transmembrane</keyword>
<dbReference type="SUPFAM" id="SSF53448">
    <property type="entry name" value="Nucleotide-diphospho-sugar transferases"/>
    <property type="match status" value="1"/>
</dbReference>
<sequence length="274" mass="29455">MDHNPELLARLRTELAPGPDLVVVPNGEARGLSGARNTGLRASNHTVVAFLDDDAIARPGWLEILREAFTDEEAVTVVGTTVEPNWEGGRPPRWFPAEFGWVVGCGYRGLPVDRTPIRNPIGAAMAIRRSAFAVAGEFSELVGRVGALPVGCEETEFCIRVARTIPGSVVLHEPSGTVDHLVPRSRQTLRYFVRRCFHEGRSKWAVTRLGGARAGLSAERRYVRVVLPSAVARGLGSGLRRGDVHALLRSVVVLLGLGVTATGFATAAVSGRRA</sequence>
<keyword evidence="5" id="KW-1133">Transmembrane helix</keyword>
<evidence type="ECO:0000259" key="6">
    <source>
        <dbReference type="Pfam" id="PF00535"/>
    </source>
</evidence>
<dbReference type="InterPro" id="IPR029044">
    <property type="entry name" value="Nucleotide-diphossugar_trans"/>
</dbReference>
<dbReference type="InterPro" id="IPR001173">
    <property type="entry name" value="Glyco_trans_2-like"/>
</dbReference>
<keyword evidence="8" id="KW-1185">Reference proteome</keyword>
<evidence type="ECO:0000256" key="2">
    <source>
        <dbReference type="ARBA" id="ARBA00006739"/>
    </source>
</evidence>
<comment type="pathway">
    <text evidence="1">Cell wall biogenesis; cell wall polysaccharide biosynthesis.</text>
</comment>
<dbReference type="PANTHER" id="PTHR43179:SF12">
    <property type="entry name" value="GALACTOFURANOSYLTRANSFERASE GLFT2"/>
    <property type="match status" value="1"/>
</dbReference>
<gene>
    <name evidence="7" type="ORF">GCM10009539_00880</name>
</gene>
<evidence type="ECO:0000256" key="3">
    <source>
        <dbReference type="ARBA" id="ARBA00022676"/>
    </source>
</evidence>
<evidence type="ECO:0000256" key="4">
    <source>
        <dbReference type="ARBA" id="ARBA00022679"/>
    </source>
</evidence>
<keyword evidence="5" id="KW-0472">Membrane</keyword>
<dbReference type="Proteomes" id="UP001500967">
    <property type="component" value="Unassembled WGS sequence"/>
</dbReference>
<keyword evidence="3" id="KW-0328">Glycosyltransferase</keyword>
<dbReference type="Pfam" id="PF00535">
    <property type="entry name" value="Glycos_transf_2"/>
    <property type="match status" value="1"/>
</dbReference>
<keyword evidence="4" id="KW-0808">Transferase</keyword>
<organism evidence="7 8">
    <name type="scientific">Cryptosporangium japonicum</name>
    <dbReference type="NCBI Taxonomy" id="80872"/>
    <lineage>
        <taxon>Bacteria</taxon>
        <taxon>Bacillati</taxon>
        <taxon>Actinomycetota</taxon>
        <taxon>Actinomycetes</taxon>
        <taxon>Cryptosporangiales</taxon>
        <taxon>Cryptosporangiaceae</taxon>
        <taxon>Cryptosporangium</taxon>
    </lineage>
</organism>
<reference evidence="8" key="1">
    <citation type="journal article" date="2019" name="Int. J. Syst. Evol. Microbiol.">
        <title>The Global Catalogue of Microorganisms (GCM) 10K type strain sequencing project: providing services to taxonomists for standard genome sequencing and annotation.</title>
        <authorList>
            <consortium name="The Broad Institute Genomics Platform"/>
            <consortium name="The Broad Institute Genome Sequencing Center for Infectious Disease"/>
            <person name="Wu L."/>
            <person name="Ma J."/>
        </authorList>
    </citation>
    <scope>NUCLEOTIDE SEQUENCE [LARGE SCALE GENOMIC DNA]</scope>
    <source>
        <strain evidence="8">JCM 10425</strain>
    </source>
</reference>
<comment type="caution">
    <text evidence="7">The sequence shown here is derived from an EMBL/GenBank/DDBJ whole genome shotgun (WGS) entry which is preliminary data.</text>
</comment>
<name>A0ABP3D039_9ACTN</name>
<evidence type="ECO:0000256" key="5">
    <source>
        <dbReference type="SAM" id="Phobius"/>
    </source>
</evidence>
<dbReference type="EMBL" id="BAAAGX010000001">
    <property type="protein sequence ID" value="GAA0219351.1"/>
    <property type="molecule type" value="Genomic_DNA"/>
</dbReference>
<dbReference type="Gene3D" id="3.90.550.10">
    <property type="entry name" value="Spore Coat Polysaccharide Biosynthesis Protein SpsA, Chain A"/>
    <property type="match status" value="1"/>
</dbReference>
<comment type="similarity">
    <text evidence="2">Belongs to the glycosyltransferase 2 family.</text>
</comment>
<dbReference type="PANTHER" id="PTHR43179">
    <property type="entry name" value="RHAMNOSYLTRANSFERASE WBBL"/>
    <property type="match status" value="1"/>
</dbReference>
<evidence type="ECO:0000256" key="1">
    <source>
        <dbReference type="ARBA" id="ARBA00004776"/>
    </source>
</evidence>